<evidence type="ECO:0000313" key="3">
    <source>
        <dbReference type="Proteomes" id="UP001159363"/>
    </source>
</evidence>
<dbReference type="EMBL" id="JARBHB010000006">
    <property type="protein sequence ID" value="KAJ8881179.1"/>
    <property type="molecule type" value="Genomic_DNA"/>
</dbReference>
<gene>
    <name evidence="2" type="ORF">PR048_017652</name>
</gene>
<evidence type="ECO:0000256" key="1">
    <source>
        <dbReference type="SAM" id="MobiDB-lite"/>
    </source>
</evidence>
<feature type="region of interest" description="Disordered" evidence="1">
    <location>
        <begin position="82"/>
        <end position="112"/>
    </location>
</feature>
<protein>
    <submittedName>
        <fullName evidence="2">Uncharacterized protein</fullName>
    </submittedName>
</protein>
<evidence type="ECO:0000313" key="2">
    <source>
        <dbReference type="EMBL" id="KAJ8881179.1"/>
    </source>
</evidence>
<proteinExistence type="predicted"/>
<reference evidence="2 3" key="1">
    <citation type="submission" date="2023-02" db="EMBL/GenBank/DDBJ databases">
        <title>LHISI_Scaffold_Assembly.</title>
        <authorList>
            <person name="Stuart O.P."/>
            <person name="Cleave R."/>
            <person name="Magrath M.J.L."/>
            <person name="Mikheyev A.S."/>
        </authorList>
    </citation>
    <scope>NUCLEOTIDE SEQUENCE [LARGE SCALE GENOMIC DNA]</scope>
    <source>
        <strain evidence="2">Daus_M_001</strain>
        <tissue evidence="2">Leg muscle</tissue>
    </source>
</reference>
<keyword evidence="3" id="KW-1185">Reference proteome</keyword>
<comment type="caution">
    <text evidence="2">The sequence shown here is derived from an EMBL/GenBank/DDBJ whole genome shotgun (WGS) entry which is preliminary data.</text>
</comment>
<sequence length="151" mass="17536">MKNRPKYATEALKQCHENLFANINILITILATLPVTTATAERTPEDLSSKQNWERQIMAIHRKTLDIYEANETKGSIGTFLSTQLRANHDTARQQKQKRRGSNKTAQSRRQGILLREERIHDKSYAFRVLREKAIDVQMSAYCTHRRKLDV</sequence>
<accession>A0ABQ9HA69</accession>
<dbReference type="Proteomes" id="UP001159363">
    <property type="component" value="Chromosome 5"/>
</dbReference>
<organism evidence="2 3">
    <name type="scientific">Dryococelus australis</name>
    <dbReference type="NCBI Taxonomy" id="614101"/>
    <lineage>
        <taxon>Eukaryota</taxon>
        <taxon>Metazoa</taxon>
        <taxon>Ecdysozoa</taxon>
        <taxon>Arthropoda</taxon>
        <taxon>Hexapoda</taxon>
        <taxon>Insecta</taxon>
        <taxon>Pterygota</taxon>
        <taxon>Neoptera</taxon>
        <taxon>Polyneoptera</taxon>
        <taxon>Phasmatodea</taxon>
        <taxon>Verophasmatodea</taxon>
        <taxon>Anareolatae</taxon>
        <taxon>Phasmatidae</taxon>
        <taxon>Eurycanthinae</taxon>
        <taxon>Dryococelus</taxon>
    </lineage>
</organism>
<name>A0ABQ9HA69_9NEOP</name>